<dbReference type="AlphaFoldDB" id="A0A853B2M8"/>
<protein>
    <recommendedName>
        <fullName evidence="1">Acyclic terpene utilisation N-terminal domain-containing protein</fullName>
    </recommendedName>
</protein>
<sequence length="456" mass="48504">MTDPIRVLFPVGMLGGGFPPETVARGIELGADIIAVDGGSTDSGPHYLGTATAKTARAAVDRDLRVLVPAAHDAGIPLVVGSCGTSGTDAGVDWVHDIVEGICTDLGITRKVTRIYAEQDPAQLVELLAQDRIHPLGTAGELKPETLERCRHIVGLMGAEPFADALRDGADIVLAGRSTDTALAAVLPLMHGLPAGPAWHAAKIAECGGLCTENPRSGGVLLTVDDNGFTVEPLAAEARCSVRSVAAHMLYENADPFRLREPAGTLDASGAVYTALDERRVRVEGVTFEPVAQQTIKLEGAASVGFQSQLITGIRDPEILGRLDEWCGVLIAYLDKHVPSTFGLNPDEYHFSLRRFGHDAVLGEAEPERDIPPREVGIVLTVTAPDQATAGDLAKFANPLMLHLPIDDDSPFPTFAFISSPAEITRGEVFEFVLQHAVDVADERDLFRTVRTVVGQ</sequence>
<proteinExistence type="predicted"/>
<dbReference type="InterPro" id="IPR010839">
    <property type="entry name" value="AtuA_N"/>
</dbReference>
<evidence type="ECO:0000313" key="2">
    <source>
        <dbReference type="EMBL" id="NYI88896.1"/>
    </source>
</evidence>
<gene>
    <name evidence="2" type="ORF">HNR02_002219</name>
</gene>
<feature type="domain" description="Acyclic terpene utilisation N-terminal" evidence="1">
    <location>
        <begin position="62"/>
        <end position="401"/>
    </location>
</feature>
<evidence type="ECO:0000259" key="1">
    <source>
        <dbReference type="Pfam" id="PF07287"/>
    </source>
</evidence>
<reference evidence="2 3" key="1">
    <citation type="submission" date="2020-07" db="EMBL/GenBank/DDBJ databases">
        <title>Sequencing the genomes of 1000 actinobacteria strains.</title>
        <authorList>
            <person name="Klenk H.-P."/>
        </authorList>
    </citation>
    <scope>NUCLEOTIDE SEQUENCE [LARGE SCALE GENOMIC DNA]</scope>
    <source>
        <strain evidence="2 3">DSM 104006</strain>
    </source>
</reference>
<dbReference type="EMBL" id="JACCFK010000001">
    <property type="protein sequence ID" value="NYI88896.1"/>
    <property type="molecule type" value="Genomic_DNA"/>
</dbReference>
<comment type="caution">
    <text evidence="2">The sequence shown here is derived from an EMBL/GenBank/DDBJ whole genome shotgun (WGS) entry which is preliminary data.</text>
</comment>
<accession>A0A853B2M8</accession>
<evidence type="ECO:0000313" key="3">
    <source>
        <dbReference type="Proteomes" id="UP000549616"/>
    </source>
</evidence>
<dbReference type="RefSeq" id="WP_179773067.1">
    <property type="nucleotide sequence ID" value="NZ_JACCFK010000001.1"/>
</dbReference>
<organism evidence="2 3">
    <name type="scientific">Amycolatopsis endophytica</name>
    <dbReference type="NCBI Taxonomy" id="860233"/>
    <lineage>
        <taxon>Bacteria</taxon>
        <taxon>Bacillati</taxon>
        <taxon>Actinomycetota</taxon>
        <taxon>Actinomycetes</taxon>
        <taxon>Pseudonocardiales</taxon>
        <taxon>Pseudonocardiaceae</taxon>
        <taxon>Amycolatopsis</taxon>
    </lineage>
</organism>
<name>A0A853B2M8_9PSEU</name>
<dbReference type="Pfam" id="PF07287">
    <property type="entry name" value="AtuA"/>
    <property type="match status" value="1"/>
</dbReference>
<dbReference type="Proteomes" id="UP000549616">
    <property type="component" value="Unassembled WGS sequence"/>
</dbReference>
<keyword evidence="3" id="KW-1185">Reference proteome</keyword>